<sequence>MSVRALGDARGVGQQGMGQAPGCKRPATTLAVPGAGSLRLRGQRGAGDADERRHARQMRPVNVFSPTRSPAPPESLEAGPGVPDVVPAPGALKGPRASIAEITFPVRQDVEALNQNLRTIVGERHPMLMAAADQIFGAGGKKLRPVICFLMARATLELGGFSDLTDKHRRLAEITEMIHVASLVHDDVLDDCSVRRGKATVNTIYGTRVAVLAGDFLFAQASWGLAQLENLEVIKLISQVIADFANGEISQATSLFDTGFTIEEYMNKSFFKTASLMAATCRCAAVFSDVSLEVKESLYNYGKHLGLAFQIVDDILDFTQSTEQLGKPQGQDLASGNLTAPAIFALRSKPRLAELLEEEFAEDGSLQEAIELVKEGGGILAAKQLAADEGDKARAALGCLPDSPAKVSLLQMVDYVLDRLY</sequence>
<keyword evidence="10" id="KW-1185">Reference proteome</keyword>
<dbReference type="OrthoDB" id="9927103at2759"/>
<evidence type="ECO:0000256" key="7">
    <source>
        <dbReference type="RuleBase" id="RU004466"/>
    </source>
</evidence>
<evidence type="ECO:0000256" key="3">
    <source>
        <dbReference type="ARBA" id="ARBA00022679"/>
    </source>
</evidence>
<organism evidence="9 10">
    <name type="scientific">Ostreobium quekettii</name>
    <dbReference type="NCBI Taxonomy" id="121088"/>
    <lineage>
        <taxon>Eukaryota</taxon>
        <taxon>Viridiplantae</taxon>
        <taxon>Chlorophyta</taxon>
        <taxon>core chlorophytes</taxon>
        <taxon>Ulvophyceae</taxon>
        <taxon>TCBD clade</taxon>
        <taxon>Bryopsidales</taxon>
        <taxon>Ostreobineae</taxon>
        <taxon>Ostreobiaceae</taxon>
        <taxon>Ostreobium</taxon>
    </lineage>
</organism>
<feature type="region of interest" description="Disordered" evidence="8">
    <location>
        <begin position="1"/>
        <end position="85"/>
    </location>
</feature>
<dbReference type="PROSITE" id="PS00444">
    <property type="entry name" value="POLYPRENYL_SYNTHASE_2"/>
    <property type="match status" value="1"/>
</dbReference>
<dbReference type="GO" id="GO:0008299">
    <property type="term" value="P:isoprenoid biosynthetic process"/>
    <property type="evidence" value="ECO:0007669"/>
    <property type="project" value="UniProtKB-KW"/>
</dbReference>
<evidence type="ECO:0008006" key="11">
    <source>
        <dbReference type="Google" id="ProtNLM"/>
    </source>
</evidence>
<dbReference type="PANTHER" id="PTHR12001:SF69">
    <property type="entry name" value="ALL TRANS-POLYPRENYL-DIPHOSPHATE SYNTHASE PDSS1"/>
    <property type="match status" value="1"/>
</dbReference>
<accession>A0A8S1IM45</accession>
<evidence type="ECO:0000313" key="10">
    <source>
        <dbReference type="Proteomes" id="UP000708148"/>
    </source>
</evidence>
<name>A0A8S1IM45_9CHLO</name>
<evidence type="ECO:0000256" key="5">
    <source>
        <dbReference type="ARBA" id="ARBA00022842"/>
    </source>
</evidence>
<evidence type="ECO:0000256" key="6">
    <source>
        <dbReference type="ARBA" id="ARBA00023229"/>
    </source>
</evidence>
<dbReference type="InterPro" id="IPR000092">
    <property type="entry name" value="Polyprenyl_synt"/>
</dbReference>
<dbReference type="GO" id="GO:0046872">
    <property type="term" value="F:metal ion binding"/>
    <property type="evidence" value="ECO:0007669"/>
    <property type="project" value="UniProtKB-KW"/>
</dbReference>
<dbReference type="CDD" id="cd00685">
    <property type="entry name" value="Trans_IPPS_HT"/>
    <property type="match status" value="1"/>
</dbReference>
<dbReference type="EMBL" id="CAJHUC010000436">
    <property type="protein sequence ID" value="CAD7696124.1"/>
    <property type="molecule type" value="Genomic_DNA"/>
</dbReference>
<comment type="similarity">
    <text evidence="2 7">Belongs to the FPP/GGPP synthase family.</text>
</comment>
<dbReference type="SFLD" id="SFLDS00005">
    <property type="entry name" value="Isoprenoid_Synthase_Type_I"/>
    <property type="match status" value="1"/>
</dbReference>
<keyword evidence="3 7" id="KW-0808">Transferase</keyword>
<keyword evidence="5" id="KW-0460">Magnesium</keyword>
<protein>
    <recommendedName>
        <fullName evidence="11">Solanesyl diphosphate synthase</fullName>
    </recommendedName>
</protein>
<comment type="caution">
    <text evidence="9">The sequence shown here is derived from an EMBL/GenBank/DDBJ whole genome shotgun (WGS) entry which is preliminary data.</text>
</comment>
<dbReference type="GO" id="GO:0010236">
    <property type="term" value="P:plastoquinone biosynthetic process"/>
    <property type="evidence" value="ECO:0007669"/>
    <property type="project" value="TreeGrafter"/>
</dbReference>
<evidence type="ECO:0000256" key="8">
    <source>
        <dbReference type="SAM" id="MobiDB-lite"/>
    </source>
</evidence>
<dbReference type="GO" id="GO:0004659">
    <property type="term" value="F:prenyltransferase activity"/>
    <property type="evidence" value="ECO:0007669"/>
    <property type="project" value="InterPro"/>
</dbReference>
<evidence type="ECO:0000256" key="4">
    <source>
        <dbReference type="ARBA" id="ARBA00022723"/>
    </source>
</evidence>
<evidence type="ECO:0000256" key="2">
    <source>
        <dbReference type="ARBA" id="ARBA00006706"/>
    </source>
</evidence>
<comment type="cofactor">
    <cofactor evidence="1">
        <name>Mg(2+)</name>
        <dbReference type="ChEBI" id="CHEBI:18420"/>
    </cofactor>
</comment>
<dbReference type="AlphaFoldDB" id="A0A8S1IM45"/>
<keyword evidence="6" id="KW-0414">Isoprene biosynthesis</keyword>
<dbReference type="GO" id="GO:0009507">
    <property type="term" value="C:chloroplast"/>
    <property type="evidence" value="ECO:0007669"/>
    <property type="project" value="TreeGrafter"/>
</dbReference>
<proteinExistence type="inferred from homology"/>
<dbReference type="Proteomes" id="UP000708148">
    <property type="component" value="Unassembled WGS sequence"/>
</dbReference>
<dbReference type="PROSITE" id="PS00723">
    <property type="entry name" value="POLYPRENYL_SYNTHASE_1"/>
    <property type="match status" value="1"/>
</dbReference>
<dbReference type="PANTHER" id="PTHR12001">
    <property type="entry name" value="GERANYLGERANYL PYROPHOSPHATE SYNTHASE"/>
    <property type="match status" value="1"/>
</dbReference>
<dbReference type="InterPro" id="IPR033749">
    <property type="entry name" value="Polyprenyl_synt_CS"/>
</dbReference>
<evidence type="ECO:0000313" key="9">
    <source>
        <dbReference type="EMBL" id="CAD7696124.1"/>
    </source>
</evidence>
<dbReference type="InterPro" id="IPR008949">
    <property type="entry name" value="Isoprenoid_synthase_dom_sf"/>
</dbReference>
<dbReference type="Gene3D" id="1.10.600.10">
    <property type="entry name" value="Farnesyl Diphosphate Synthase"/>
    <property type="match status" value="1"/>
</dbReference>
<evidence type="ECO:0000256" key="1">
    <source>
        <dbReference type="ARBA" id="ARBA00001946"/>
    </source>
</evidence>
<keyword evidence="4" id="KW-0479">Metal-binding</keyword>
<reference evidence="9" key="1">
    <citation type="submission" date="2020-12" db="EMBL/GenBank/DDBJ databases">
        <authorList>
            <person name="Iha C."/>
        </authorList>
    </citation>
    <scope>NUCLEOTIDE SEQUENCE</scope>
</reference>
<dbReference type="Pfam" id="PF00348">
    <property type="entry name" value="polyprenyl_synt"/>
    <property type="match status" value="1"/>
</dbReference>
<dbReference type="NCBIfam" id="TIGR02749">
    <property type="entry name" value="prenyl_cyano"/>
    <property type="match status" value="1"/>
</dbReference>
<gene>
    <name evidence="9" type="ORF">OSTQU699_LOCUS1485</name>
</gene>
<dbReference type="SUPFAM" id="SSF48576">
    <property type="entry name" value="Terpenoid synthases"/>
    <property type="match status" value="1"/>
</dbReference>